<evidence type="ECO:0000256" key="1">
    <source>
        <dbReference type="SAM" id="MobiDB-lite"/>
    </source>
</evidence>
<accession>A0A2S9XC87</accession>
<evidence type="ECO:0008006" key="5">
    <source>
        <dbReference type="Google" id="ProtNLM"/>
    </source>
</evidence>
<dbReference type="EMBL" id="PVNK01000286">
    <property type="protein sequence ID" value="PRP90291.1"/>
    <property type="molecule type" value="Genomic_DNA"/>
</dbReference>
<dbReference type="Proteomes" id="UP000237968">
    <property type="component" value="Unassembled WGS sequence"/>
</dbReference>
<dbReference type="PROSITE" id="PS51257">
    <property type="entry name" value="PROKAR_LIPOPROTEIN"/>
    <property type="match status" value="1"/>
</dbReference>
<name>A0A2S9XC87_9BACT</name>
<feature type="region of interest" description="Disordered" evidence="1">
    <location>
        <begin position="33"/>
        <end position="54"/>
    </location>
</feature>
<protein>
    <recommendedName>
        <fullName evidence="5">Lipoprotein</fullName>
    </recommendedName>
</protein>
<feature type="signal peptide" evidence="2">
    <location>
        <begin position="1"/>
        <end position="19"/>
    </location>
</feature>
<organism evidence="3 4">
    <name type="scientific">Enhygromyxa salina</name>
    <dbReference type="NCBI Taxonomy" id="215803"/>
    <lineage>
        <taxon>Bacteria</taxon>
        <taxon>Pseudomonadati</taxon>
        <taxon>Myxococcota</taxon>
        <taxon>Polyangia</taxon>
        <taxon>Nannocystales</taxon>
        <taxon>Nannocystaceae</taxon>
        <taxon>Enhygromyxa</taxon>
    </lineage>
</organism>
<comment type="caution">
    <text evidence="3">The sequence shown here is derived from an EMBL/GenBank/DDBJ whole genome shotgun (WGS) entry which is preliminary data.</text>
</comment>
<evidence type="ECO:0000313" key="4">
    <source>
        <dbReference type="Proteomes" id="UP000237968"/>
    </source>
</evidence>
<keyword evidence="2" id="KW-0732">Signal</keyword>
<proteinExistence type="predicted"/>
<evidence type="ECO:0000256" key="2">
    <source>
        <dbReference type="SAM" id="SignalP"/>
    </source>
</evidence>
<evidence type="ECO:0000313" key="3">
    <source>
        <dbReference type="EMBL" id="PRP90291.1"/>
    </source>
</evidence>
<feature type="chain" id="PRO_5015560962" description="Lipoprotein" evidence="2">
    <location>
        <begin position="20"/>
        <end position="205"/>
    </location>
</feature>
<dbReference type="OrthoDB" id="5515070at2"/>
<keyword evidence="4" id="KW-1185">Reference proteome</keyword>
<reference evidence="3 4" key="1">
    <citation type="submission" date="2018-03" db="EMBL/GenBank/DDBJ databases">
        <title>Draft Genome Sequences of the Obligatory Marine Myxobacteria Enhygromyxa salina SWB005.</title>
        <authorList>
            <person name="Poehlein A."/>
            <person name="Moghaddam J.A."/>
            <person name="Harms H."/>
            <person name="Alanjari M."/>
            <person name="Koenig G.M."/>
            <person name="Daniel R."/>
            <person name="Schaeberle T.F."/>
        </authorList>
    </citation>
    <scope>NUCLEOTIDE SEQUENCE [LARGE SCALE GENOMIC DNA]</scope>
    <source>
        <strain evidence="3 4">SWB005</strain>
    </source>
</reference>
<dbReference type="RefSeq" id="WP_106395739.1">
    <property type="nucleotide sequence ID" value="NZ_PVNK01000286.1"/>
</dbReference>
<sequence>MRTTLIAAALLLAAGCADAPITAADLQADGQLRESNGSQQSVHAASETNPKTQQAAHLRVTGLVAAEADGPLEDATRFSLDSEAIYLHLRADDLVEPRPVTFVWLHGDHQRETMGFLQPSETVSLAANLPLARFLEEGWNGLEPPDPEAINPVEPDPLAQTGGWRVEVYTADQSGRSLVFERDFEILTPEAFEAMTAEDALGASN</sequence>
<gene>
    <name evidence="3" type="ORF">ENSA5_65870</name>
</gene>
<dbReference type="AlphaFoldDB" id="A0A2S9XC87"/>